<keyword evidence="10 13" id="KW-0804">Transcription</keyword>
<evidence type="ECO:0000256" key="3">
    <source>
        <dbReference type="ARBA" id="ARBA00022491"/>
    </source>
</evidence>
<comment type="subunit">
    <text evidence="2 13">Homodimer.</text>
</comment>
<evidence type="ECO:0000256" key="1">
    <source>
        <dbReference type="ARBA" id="ARBA00007484"/>
    </source>
</evidence>
<dbReference type="RefSeq" id="WP_168146509.1">
    <property type="nucleotide sequence ID" value="NZ_JAAVXB010000001.1"/>
</dbReference>
<name>A0A969W835_9GAMM</name>
<dbReference type="InterPro" id="IPR050077">
    <property type="entry name" value="LexA_repressor"/>
</dbReference>
<evidence type="ECO:0000256" key="4">
    <source>
        <dbReference type="ARBA" id="ARBA00022705"/>
    </source>
</evidence>
<dbReference type="FunFam" id="2.10.109.10:FF:000001">
    <property type="entry name" value="LexA repressor"/>
    <property type="match status" value="1"/>
</dbReference>
<dbReference type="HAMAP" id="MF_00015">
    <property type="entry name" value="LexA"/>
    <property type="match status" value="1"/>
</dbReference>
<keyword evidence="5 13" id="KW-0227">DNA damage</keyword>
<dbReference type="Proteomes" id="UP000653472">
    <property type="component" value="Unassembled WGS sequence"/>
</dbReference>
<evidence type="ECO:0000256" key="5">
    <source>
        <dbReference type="ARBA" id="ARBA00022763"/>
    </source>
</evidence>
<dbReference type="CDD" id="cd06529">
    <property type="entry name" value="S24_LexA-like"/>
    <property type="match status" value="1"/>
</dbReference>
<protein>
    <recommendedName>
        <fullName evidence="13">LexA repressor</fullName>
        <ecNumber evidence="13">3.4.21.88</ecNumber>
    </recommendedName>
</protein>
<evidence type="ECO:0000256" key="6">
    <source>
        <dbReference type="ARBA" id="ARBA00022801"/>
    </source>
</evidence>
<evidence type="ECO:0000256" key="7">
    <source>
        <dbReference type="ARBA" id="ARBA00022813"/>
    </source>
</evidence>
<comment type="function">
    <text evidence="13">Represses a number of genes involved in the response to DNA damage (SOS response), including recA and lexA. In the presence of single-stranded DNA, RecA interacts with LexA causing an autocatalytic cleavage which disrupts the DNA-binding part of LexA, leading to derepression of the SOS regulon and eventually DNA repair.</text>
</comment>
<keyword evidence="11 13" id="KW-0234">DNA repair</keyword>
<dbReference type="GO" id="GO:0004252">
    <property type="term" value="F:serine-type endopeptidase activity"/>
    <property type="evidence" value="ECO:0007669"/>
    <property type="project" value="UniProtKB-UniRule"/>
</dbReference>
<evidence type="ECO:0000256" key="9">
    <source>
        <dbReference type="ARBA" id="ARBA00023125"/>
    </source>
</evidence>
<keyword evidence="7 13" id="KW-0068">Autocatalytic cleavage</keyword>
<keyword evidence="4 13" id="KW-0235">DNA replication</keyword>
<dbReference type="PRINTS" id="PR00726">
    <property type="entry name" value="LEXASERPTASE"/>
</dbReference>
<feature type="active site" description="For autocatalytic cleavage activity" evidence="13">
    <location>
        <position position="168"/>
    </location>
</feature>
<keyword evidence="18" id="KW-1185">Reference proteome</keyword>
<dbReference type="GO" id="GO:0006260">
    <property type="term" value="P:DNA replication"/>
    <property type="evidence" value="ECO:0007669"/>
    <property type="project" value="UniProtKB-UniRule"/>
</dbReference>
<keyword evidence="12 13" id="KW-0742">SOS response</keyword>
<proteinExistence type="inferred from homology"/>
<keyword evidence="6 13" id="KW-0378">Hydrolase</keyword>
<dbReference type="Gene3D" id="2.10.109.10">
    <property type="entry name" value="Umud Fragment, subunit A"/>
    <property type="match status" value="1"/>
</dbReference>
<feature type="domain" description="LexA repressor DNA-binding" evidence="16">
    <location>
        <begin position="2"/>
        <end position="64"/>
    </location>
</feature>
<evidence type="ECO:0000256" key="11">
    <source>
        <dbReference type="ARBA" id="ARBA00023204"/>
    </source>
</evidence>
<feature type="domain" description="Peptidase S24/S26A/S26B/S26C" evidence="15">
    <location>
        <begin position="89"/>
        <end position="205"/>
    </location>
</feature>
<dbReference type="NCBIfam" id="TIGR00498">
    <property type="entry name" value="lexA"/>
    <property type="match status" value="1"/>
</dbReference>
<dbReference type="InterPro" id="IPR039418">
    <property type="entry name" value="LexA-like"/>
</dbReference>
<dbReference type="InterPro" id="IPR036286">
    <property type="entry name" value="LexA/Signal_pep-like_sf"/>
</dbReference>
<dbReference type="EMBL" id="JAAVXB010000001">
    <property type="protein sequence ID" value="NKF21280.1"/>
    <property type="molecule type" value="Genomic_DNA"/>
</dbReference>
<evidence type="ECO:0000259" key="15">
    <source>
        <dbReference type="Pfam" id="PF00717"/>
    </source>
</evidence>
<evidence type="ECO:0000256" key="13">
    <source>
        <dbReference type="HAMAP-Rule" id="MF_00015"/>
    </source>
</evidence>
<dbReference type="AlphaFoldDB" id="A0A969W835"/>
<feature type="site" description="Cleavage; by autolysis" evidence="13">
    <location>
        <begin position="96"/>
        <end position="97"/>
    </location>
</feature>
<dbReference type="PANTHER" id="PTHR33516">
    <property type="entry name" value="LEXA REPRESSOR"/>
    <property type="match status" value="1"/>
</dbReference>
<evidence type="ECO:0000256" key="12">
    <source>
        <dbReference type="ARBA" id="ARBA00023236"/>
    </source>
</evidence>
<dbReference type="GO" id="GO:0009432">
    <property type="term" value="P:SOS response"/>
    <property type="evidence" value="ECO:0007669"/>
    <property type="project" value="UniProtKB-UniRule"/>
</dbReference>
<reference evidence="17" key="1">
    <citation type="submission" date="2020-03" db="EMBL/GenBank/DDBJ databases">
        <title>Solimonas marina sp. nov., isolated from deep seawater of the Pacific Ocean.</title>
        <authorList>
            <person name="Liu X."/>
            <person name="Lai Q."/>
            <person name="Sun F."/>
            <person name="Gai Y."/>
            <person name="Li G."/>
            <person name="Shao Z."/>
        </authorList>
    </citation>
    <scope>NUCLEOTIDE SEQUENCE</scope>
    <source>
        <strain evidence="17">C16B3</strain>
    </source>
</reference>
<comment type="catalytic activity">
    <reaction evidence="13">
        <text>Hydrolysis of Ala-|-Gly bond in repressor LexA.</text>
        <dbReference type="EC" id="3.4.21.88"/>
    </reaction>
</comment>
<dbReference type="GO" id="GO:0006508">
    <property type="term" value="P:proteolysis"/>
    <property type="evidence" value="ECO:0007669"/>
    <property type="project" value="InterPro"/>
</dbReference>
<comment type="similarity">
    <text evidence="1 13 14">Belongs to the peptidase S24 family.</text>
</comment>
<dbReference type="EC" id="3.4.21.88" evidence="13"/>
<dbReference type="Pfam" id="PF01726">
    <property type="entry name" value="LexA_DNA_bind"/>
    <property type="match status" value="1"/>
</dbReference>
<dbReference type="InterPro" id="IPR036390">
    <property type="entry name" value="WH_DNA-bd_sf"/>
</dbReference>
<dbReference type="SUPFAM" id="SSF51306">
    <property type="entry name" value="LexA/Signal peptidase"/>
    <property type="match status" value="1"/>
</dbReference>
<accession>A0A969W835</accession>
<comment type="caution">
    <text evidence="17">The sequence shown here is derived from an EMBL/GenBank/DDBJ whole genome shotgun (WGS) entry which is preliminary data.</text>
</comment>
<evidence type="ECO:0000259" key="16">
    <source>
        <dbReference type="Pfam" id="PF01726"/>
    </source>
</evidence>
<dbReference type="InterPro" id="IPR015927">
    <property type="entry name" value="Peptidase_S24_S26A/B/C"/>
</dbReference>
<dbReference type="FunFam" id="1.10.10.10:FF:000009">
    <property type="entry name" value="LexA repressor"/>
    <property type="match status" value="1"/>
</dbReference>
<feature type="DNA-binding region" description="H-T-H motif" evidence="13">
    <location>
        <begin position="27"/>
        <end position="47"/>
    </location>
</feature>
<dbReference type="SUPFAM" id="SSF46785">
    <property type="entry name" value="Winged helix' DNA-binding domain"/>
    <property type="match status" value="1"/>
</dbReference>
<evidence type="ECO:0000256" key="10">
    <source>
        <dbReference type="ARBA" id="ARBA00023163"/>
    </source>
</evidence>
<dbReference type="InterPro" id="IPR036388">
    <property type="entry name" value="WH-like_DNA-bd_sf"/>
</dbReference>
<keyword evidence="8 13" id="KW-0805">Transcription regulation</keyword>
<gene>
    <name evidence="13 17" type="primary">lexA</name>
    <name evidence="17" type="ORF">G7Y82_03045</name>
</gene>
<feature type="active site" description="For autocatalytic cleavage activity" evidence="13">
    <location>
        <position position="131"/>
    </location>
</feature>
<dbReference type="GO" id="GO:0045892">
    <property type="term" value="P:negative regulation of DNA-templated transcription"/>
    <property type="evidence" value="ECO:0007669"/>
    <property type="project" value="UniProtKB-UniRule"/>
</dbReference>
<evidence type="ECO:0000256" key="14">
    <source>
        <dbReference type="RuleBase" id="RU003991"/>
    </source>
</evidence>
<dbReference type="InterPro" id="IPR006197">
    <property type="entry name" value="Peptidase_S24_LexA"/>
</dbReference>
<keyword evidence="9 13" id="KW-0238">DNA-binding</keyword>
<evidence type="ECO:0000256" key="8">
    <source>
        <dbReference type="ARBA" id="ARBA00023015"/>
    </source>
</evidence>
<dbReference type="GO" id="GO:0006281">
    <property type="term" value="P:DNA repair"/>
    <property type="evidence" value="ECO:0007669"/>
    <property type="project" value="UniProtKB-UniRule"/>
</dbReference>
<dbReference type="InterPro" id="IPR006200">
    <property type="entry name" value="LexA"/>
</dbReference>
<sequence length="216" mass="23304">MDLTPRQAEILDFIVRHLAERGAPPTRAEIVTAFGFRSPTAAEDHLRALARKGAIELRAGTSRGIRVLDAALPGAAGEAANEPIPDGIPLVGRVAAGMPMLATESVEAHYKLDRTLFHPAPDFLLRVQGWSMRDAGILPGDLLAVKRTPIAENGQIVVARIGDEVTVKRFERRGAIVRLLAANPDFAPMRIDLEREELVIEGRAVGLIRDGGFSLA</sequence>
<evidence type="ECO:0000313" key="18">
    <source>
        <dbReference type="Proteomes" id="UP000653472"/>
    </source>
</evidence>
<dbReference type="Gene3D" id="1.10.10.10">
    <property type="entry name" value="Winged helix-like DNA-binding domain superfamily/Winged helix DNA-binding domain"/>
    <property type="match status" value="1"/>
</dbReference>
<evidence type="ECO:0000256" key="2">
    <source>
        <dbReference type="ARBA" id="ARBA00011738"/>
    </source>
</evidence>
<organism evidence="17 18">
    <name type="scientific">Solimonas marina</name>
    <dbReference type="NCBI Taxonomy" id="2714601"/>
    <lineage>
        <taxon>Bacteria</taxon>
        <taxon>Pseudomonadati</taxon>
        <taxon>Pseudomonadota</taxon>
        <taxon>Gammaproteobacteria</taxon>
        <taxon>Nevskiales</taxon>
        <taxon>Nevskiaceae</taxon>
        <taxon>Solimonas</taxon>
    </lineage>
</organism>
<dbReference type="Pfam" id="PF00717">
    <property type="entry name" value="Peptidase_S24"/>
    <property type="match status" value="1"/>
</dbReference>
<evidence type="ECO:0000313" key="17">
    <source>
        <dbReference type="EMBL" id="NKF21280.1"/>
    </source>
</evidence>
<keyword evidence="3 13" id="KW-0678">Repressor</keyword>
<dbReference type="GO" id="GO:0003677">
    <property type="term" value="F:DNA binding"/>
    <property type="evidence" value="ECO:0007669"/>
    <property type="project" value="UniProtKB-UniRule"/>
</dbReference>
<dbReference type="InterPro" id="IPR006199">
    <property type="entry name" value="LexA_DNA-bd_dom"/>
</dbReference>
<dbReference type="PANTHER" id="PTHR33516:SF2">
    <property type="entry name" value="LEXA REPRESSOR-RELATED"/>
    <property type="match status" value="1"/>
</dbReference>